<evidence type="ECO:0000259" key="2">
    <source>
        <dbReference type="SMART" id="SM00842"/>
    </source>
</evidence>
<dbReference type="NCBIfam" id="TIGR01175">
    <property type="entry name" value="pilM"/>
    <property type="match status" value="1"/>
</dbReference>
<sequence length="346" mass="36141">MSSLVGVDIGSASVRAVEVKSPDKRPSIVKYAEVPLPEGSVRRGEVLEIATVATALKRLWANGRFSTKDVVLGMGGPRVLSRDLSVPRAPLAQIREALPFHVQDLLPVPVAEALLDFYPISEGAGENGPVVHGLLVAAIKEAVNANVAAITRAGLHPVGVDLIPFALVRGLIPPGGGRGLIAIVSIGANTTNVVLVQDGVPQFVRIIPAGGDDITRALVQRLQLSPGQAETAKRELGLTQNPLRPEYRPAAEVIFEVAGEQVNALRNTLAYYTNSRPGSVIDRIVLSGGGSQLQGLARALSDLSGTPVAPAEPVGGAPLPREKSRTTREQHDALTTAYSLALGGVA</sequence>
<dbReference type="Gene3D" id="3.30.1490.300">
    <property type="match status" value="1"/>
</dbReference>
<reference evidence="3 4" key="1">
    <citation type="submission" date="2023-07" db="EMBL/GenBank/DDBJ databases">
        <title>Protaetiibacter sp. nov WY-16 isolated from soil.</title>
        <authorList>
            <person name="Liu B."/>
            <person name="Wan Y."/>
        </authorList>
    </citation>
    <scope>NUCLEOTIDE SEQUENCE [LARGE SCALE GENOMIC DNA]</scope>
    <source>
        <strain evidence="3 4">WY-16</strain>
    </source>
</reference>
<feature type="region of interest" description="Disordered" evidence="1">
    <location>
        <begin position="304"/>
        <end position="331"/>
    </location>
</feature>
<evidence type="ECO:0000256" key="1">
    <source>
        <dbReference type="SAM" id="MobiDB-lite"/>
    </source>
</evidence>
<gene>
    <name evidence="3" type="primary">pilM</name>
    <name evidence="3" type="ORF">Q5716_11505</name>
</gene>
<accession>A0ABT9BU20</accession>
<protein>
    <submittedName>
        <fullName evidence="3">Type IV pilus assembly protein PilM</fullName>
    </submittedName>
</protein>
<proteinExistence type="predicted"/>
<dbReference type="SUPFAM" id="SSF53067">
    <property type="entry name" value="Actin-like ATPase domain"/>
    <property type="match status" value="2"/>
</dbReference>
<evidence type="ECO:0000313" key="4">
    <source>
        <dbReference type="Proteomes" id="UP001241072"/>
    </source>
</evidence>
<dbReference type="InterPro" id="IPR050696">
    <property type="entry name" value="FtsA/MreB"/>
</dbReference>
<dbReference type="CDD" id="cd24049">
    <property type="entry name" value="ASKHA_NBD_PilM"/>
    <property type="match status" value="1"/>
</dbReference>
<dbReference type="InterPro" id="IPR043129">
    <property type="entry name" value="ATPase_NBD"/>
</dbReference>
<dbReference type="Proteomes" id="UP001241072">
    <property type="component" value="Unassembled WGS sequence"/>
</dbReference>
<dbReference type="PIRSF" id="PIRSF019169">
    <property type="entry name" value="PilM"/>
    <property type="match status" value="1"/>
</dbReference>
<feature type="compositionally biased region" description="Basic and acidic residues" evidence="1">
    <location>
        <begin position="320"/>
        <end position="331"/>
    </location>
</feature>
<dbReference type="EMBL" id="JAUQUB010000002">
    <property type="protein sequence ID" value="MDO7882852.1"/>
    <property type="molecule type" value="Genomic_DNA"/>
</dbReference>
<comment type="caution">
    <text evidence="3">The sequence shown here is derived from an EMBL/GenBank/DDBJ whole genome shotgun (WGS) entry which is preliminary data.</text>
</comment>
<dbReference type="PANTHER" id="PTHR32432">
    <property type="entry name" value="CELL DIVISION PROTEIN FTSA-RELATED"/>
    <property type="match status" value="1"/>
</dbReference>
<feature type="domain" description="SHS2" evidence="2">
    <location>
        <begin position="4"/>
        <end position="171"/>
    </location>
</feature>
<evidence type="ECO:0000313" key="3">
    <source>
        <dbReference type="EMBL" id="MDO7882852.1"/>
    </source>
</evidence>
<dbReference type="InterPro" id="IPR003494">
    <property type="entry name" value="SHS2_FtsA"/>
</dbReference>
<feature type="compositionally biased region" description="Low complexity" evidence="1">
    <location>
        <begin position="305"/>
        <end position="319"/>
    </location>
</feature>
<organism evidence="3 4">
    <name type="scientific">Antiquaquibacter soli</name>
    <dbReference type="NCBI Taxonomy" id="3064523"/>
    <lineage>
        <taxon>Bacteria</taxon>
        <taxon>Bacillati</taxon>
        <taxon>Actinomycetota</taxon>
        <taxon>Actinomycetes</taxon>
        <taxon>Micrococcales</taxon>
        <taxon>Microbacteriaceae</taxon>
        <taxon>Antiquaquibacter</taxon>
    </lineage>
</organism>
<dbReference type="Gene3D" id="3.30.420.40">
    <property type="match status" value="2"/>
</dbReference>
<keyword evidence="4" id="KW-1185">Reference proteome</keyword>
<dbReference type="PANTHER" id="PTHR32432:SF3">
    <property type="entry name" value="ETHANOLAMINE UTILIZATION PROTEIN EUTJ"/>
    <property type="match status" value="1"/>
</dbReference>
<dbReference type="InterPro" id="IPR005883">
    <property type="entry name" value="PilM"/>
</dbReference>
<dbReference type="SMART" id="SM00842">
    <property type="entry name" value="FtsA"/>
    <property type="match status" value="1"/>
</dbReference>
<dbReference type="Pfam" id="PF11104">
    <property type="entry name" value="PilM_2"/>
    <property type="match status" value="1"/>
</dbReference>
<name>A0ABT9BU20_9MICO</name>